<accession>A0A078IMU1</accession>
<reference evidence="1 2" key="1">
    <citation type="journal article" date="2014" name="Science">
        <title>Plant genetics. Early allopolyploid evolution in the post-Neolithic Brassica napus oilseed genome.</title>
        <authorList>
            <person name="Chalhoub B."/>
            <person name="Denoeud F."/>
            <person name="Liu S."/>
            <person name="Parkin I.A."/>
            <person name="Tang H."/>
            <person name="Wang X."/>
            <person name="Chiquet J."/>
            <person name="Belcram H."/>
            <person name="Tong C."/>
            <person name="Samans B."/>
            <person name="Correa M."/>
            <person name="Da Silva C."/>
            <person name="Just J."/>
            <person name="Falentin C."/>
            <person name="Koh C.S."/>
            <person name="Le Clainche I."/>
            <person name="Bernard M."/>
            <person name="Bento P."/>
            <person name="Noel B."/>
            <person name="Labadie K."/>
            <person name="Alberti A."/>
            <person name="Charles M."/>
            <person name="Arnaud D."/>
            <person name="Guo H."/>
            <person name="Daviaud C."/>
            <person name="Alamery S."/>
            <person name="Jabbari K."/>
            <person name="Zhao M."/>
            <person name="Edger P.P."/>
            <person name="Chelaifa H."/>
            <person name="Tack D."/>
            <person name="Lassalle G."/>
            <person name="Mestiri I."/>
            <person name="Schnel N."/>
            <person name="Le Paslier M.C."/>
            <person name="Fan G."/>
            <person name="Renault V."/>
            <person name="Bayer P.E."/>
            <person name="Golicz A.A."/>
            <person name="Manoli S."/>
            <person name="Lee T.H."/>
            <person name="Thi V.H."/>
            <person name="Chalabi S."/>
            <person name="Hu Q."/>
            <person name="Fan C."/>
            <person name="Tollenaere R."/>
            <person name="Lu Y."/>
            <person name="Battail C."/>
            <person name="Shen J."/>
            <person name="Sidebottom C.H."/>
            <person name="Wang X."/>
            <person name="Canaguier A."/>
            <person name="Chauveau A."/>
            <person name="Berard A."/>
            <person name="Deniot G."/>
            <person name="Guan M."/>
            <person name="Liu Z."/>
            <person name="Sun F."/>
            <person name="Lim Y.P."/>
            <person name="Lyons E."/>
            <person name="Town C.D."/>
            <person name="Bancroft I."/>
            <person name="Wang X."/>
            <person name="Meng J."/>
            <person name="Ma J."/>
            <person name="Pires J.C."/>
            <person name="King G.J."/>
            <person name="Brunel D."/>
            <person name="Delourme R."/>
            <person name="Renard M."/>
            <person name="Aury J.M."/>
            <person name="Adams K.L."/>
            <person name="Batley J."/>
            <person name="Snowdon R.J."/>
            <person name="Tost J."/>
            <person name="Edwards D."/>
            <person name="Zhou Y."/>
            <person name="Hua W."/>
            <person name="Sharpe A.G."/>
            <person name="Paterson A.H."/>
            <person name="Guan C."/>
            <person name="Wincker P."/>
        </authorList>
    </citation>
    <scope>NUCLEOTIDE SEQUENCE [LARGE SCALE GENOMIC DNA]</scope>
    <source>
        <strain evidence="2">cv. Darmor-bzh</strain>
    </source>
</reference>
<sequence>MAIKSTSADNKTRSSVQIFIPKLRDTPRRRVEHLWFLSKGQNFRAVRCSLH</sequence>
<dbReference type="Proteomes" id="UP000028999">
    <property type="component" value="Unassembled WGS sequence"/>
</dbReference>
<evidence type="ECO:0000313" key="2">
    <source>
        <dbReference type="Proteomes" id="UP000028999"/>
    </source>
</evidence>
<dbReference type="AlphaFoldDB" id="A0A078IMU1"/>
<keyword evidence="2" id="KW-1185">Reference proteome</keyword>
<protein>
    <submittedName>
        <fullName evidence="1">BnaC05g50920D protein</fullName>
    </submittedName>
</protein>
<organism evidence="1 2">
    <name type="scientific">Brassica napus</name>
    <name type="common">Rape</name>
    <dbReference type="NCBI Taxonomy" id="3708"/>
    <lineage>
        <taxon>Eukaryota</taxon>
        <taxon>Viridiplantae</taxon>
        <taxon>Streptophyta</taxon>
        <taxon>Embryophyta</taxon>
        <taxon>Tracheophyta</taxon>
        <taxon>Spermatophyta</taxon>
        <taxon>Magnoliopsida</taxon>
        <taxon>eudicotyledons</taxon>
        <taxon>Gunneridae</taxon>
        <taxon>Pentapetalae</taxon>
        <taxon>rosids</taxon>
        <taxon>malvids</taxon>
        <taxon>Brassicales</taxon>
        <taxon>Brassicaceae</taxon>
        <taxon>Brassiceae</taxon>
        <taxon>Brassica</taxon>
    </lineage>
</organism>
<evidence type="ECO:0000313" key="1">
    <source>
        <dbReference type="EMBL" id="CDY50729.1"/>
    </source>
</evidence>
<name>A0A078IMU1_BRANA</name>
<dbReference type="PaxDb" id="3708-A0A078IMU1"/>
<dbReference type="Gramene" id="CDY50729">
    <property type="protein sequence ID" value="CDY50729"/>
    <property type="gene ID" value="GSBRNA2T00097404001"/>
</dbReference>
<proteinExistence type="predicted"/>
<dbReference type="EMBL" id="LK032935">
    <property type="protein sequence ID" value="CDY50729.1"/>
    <property type="molecule type" value="Genomic_DNA"/>
</dbReference>
<gene>
    <name evidence="1" type="primary">BnaC05g50920D</name>
    <name evidence="1" type="ORF">GSBRNA2T00097404001</name>
</gene>